<dbReference type="EMBL" id="JAUESC010000385">
    <property type="protein sequence ID" value="KAK0578495.1"/>
    <property type="molecule type" value="Genomic_DNA"/>
</dbReference>
<evidence type="ECO:0000313" key="1">
    <source>
        <dbReference type="EMBL" id="KAK0578495.1"/>
    </source>
</evidence>
<dbReference type="AlphaFoldDB" id="A0AA39RRN9"/>
<dbReference type="Proteomes" id="UP001168877">
    <property type="component" value="Unassembled WGS sequence"/>
</dbReference>
<reference evidence="1" key="1">
    <citation type="journal article" date="2022" name="Plant J.">
        <title>Strategies of tolerance reflected in two North American maple genomes.</title>
        <authorList>
            <person name="McEvoy S.L."/>
            <person name="Sezen U.U."/>
            <person name="Trouern-Trend A."/>
            <person name="McMahon S.M."/>
            <person name="Schaberg P.G."/>
            <person name="Yang J."/>
            <person name="Wegrzyn J.L."/>
            <person name="Swenson N.G."/>
        </authorList>
    </citation>
    <scope>NUCLEOTIDE SEQUENCE</scope>
    <source>
        <strain evidence="1">NS2018</strain>
    </source>
</reference>
<gene>
    <name evidence="1" type="ORF">LWI29_011373</name>
</gene>
<reference evidence="1" key="2">
    <citation type="submission" date="2023-06" db="EMBL/GenBank/DDBJ databases">
        <authorList>
            <person name="Swenson N.G."/>
            <person name="Wegrzyn J.L."/>
            <person name="Mcevoy S.L."/>
        </authorList>
    </citation>
    <scope>NUCLEOTIDE SEQUENCE</scope>
    <source>
        <strain evidence="1">NS2018</strain>
        <tissue evidence="1">Leaf</tissue>
    </source>
</reference>
<proteinExistence type="predicted"/>
<name>A0AA39RRN9_ACESA</name>
<organism evidence="1 2">
    <name type="scientific">Acer saccharum</name>
    <name type="common">Sugar maple</name>
    <dbReference type="NCBI Taxonomy" id="4024"/>
    <lineage>
        <taxon>Eukaryota</taxon>
        <taxon>Viridiplantae</taxon>
        <taxon>Streptophyta</taxon>
        <taxon>Embryophyta</taxon>
        <taxon>Tracheophyta</taxon>
        <taxon>Spermatophyta</taxon>
        <taxon>Magnoliopsida</taxon>
        <taxon>eudicotyledons</taxon>
        <taxon>Gunneridae</taxon>
        <taxon>Pentapetalae</taxon>
        <taxon>rosids</taxon>
        <taxon>malvids</taxon>
        <taxon>Sapindales</taxon>
        <taxon>Sapindaceae</taxon>
        <taxon>Hippocastanoideae</taxon>
        <taxon>Acereae</taxon>
        <taxon>Acer</taxon>
    </lineage>
</organism>
<keyword evidence="2" id="KW-1185">Reference proteome</keyword>
<protein>
    <submittedName>
        <fullName evidence="1">Uncharacterized protein</fullName>
    </submittedName>
</protein>
<evidence type="ECO:0000313" key="2">
    <source>
        <dbReference type="Proteomes" id="UP001168877"/>
    </source>
</evidence>
<accession>A0AA39RRN9</accession>
<comment type="caution">
    <text evidence="1">The sequence shown here is derived from an EMBL/GenBank/DDBJ whole genome shotgun (WGS) entry which is preliminary data.</text>
</comment>
<sequence>MTISQFSTSTLDFDVSTSTLPSTYAPVTPPIIGEASKFSLLSLKIDMFGGGSGDIGFKNQEIEGRFKFLE</sequence>